<dbReference type="PANTHER" id="PTHR19288:SF46">
    <property type="entry name" value="HALOACID DEHALOGENASE-LIKE HYDROLASE DOMAIN-CONTAINING PROTEIN 2"/>
    <property type="match status" value="1"/>
</dbReference>
<comment type="caution">
    <text evidence="1">The sequence shown here is derived from an EMBL/GenBank/DDBJ whole genome shotgun (WGS) entry which is preliminary data.</text>
</comment>
<dbReference type="Pfam" id="PF13344">
    <property type="entry name" value="Hydrolase_6"/>
    <property type="match status" value="1"/>
</dbReference>
<evidence type="ECO:0000313" key="2">
    <source>
        <dbReference type="Proteomes" id="UP000245959"/>
    </source>
</evidence>
<keyword evidence="2" id="KW-1185">Reference proteome</keyword>
<organism evidence="1 2">
    <name type="scientific">Victivallis vadensis</name>
    <dbReference type="NCBI Taxonomy" id="172901"/>
    <lineage>
        <taxon>Bacteria</taxon>
        <taxon>Pseudomonadati</taxon>
        <taxon>Lentisphaerota</taxon>
        <taxon>Lentisphaeria</taxon>
        <taxon>Victivallales</taxon>
        <taxon>Victivallaceae</taxon>
        <taxon>Victivallis</taxon>
    </lineage>
</organism>
<dbReference type="GeneID" id="78293603"/>
<dbReference type="NCBIfam" id="TIGR01460">
    <property type="entry name" value="HAD-SF-IIA"/>
    <property type="match status" value="1"/>
</dbReference>
<dbReference type="PANTHER" id="PTHR19288">
    <property type="entry name" value="4-NITROPHENYLPHOSPHATASE-RELATED"/>
    <property type="match status" value="1"/>
</dbReference>
<dbReference type="InterPro" id="IPR036412">
    <property type="entry name" value="HAD-like_sf"/>
</dbReference>
<dbReference type="Gene3D" id="3.40.50.1000">
    <property type="entry name" value="HAD superfamily/HAD-like"/>
    <property type="match status" value="2"/>
</dbReference>
<dbReference type="Pfam" id="PF13242">
    <property type="entry name" value="Hydrolase_like"/>
    <property type="match status" value="1"/>
</dbReference>
<gene>
    <name evidence="1" type="ORF">C8D82_10166</name>
</gene>
<dbReference type="OrthoDB" id="9810449at2"/>
<dbReference type="InterPro" id="IPR023214">
    <property type="entry name" value="HAD_sf"/>
</dbReference>
<dbReference type="InterPro" id="IPR006357">
    <property type="entry name" value="HAD-SF_hydro_IIA"/>
</dbReference>
<proteinExistence type="predicted"/>
<protein>
    <submittedName>
        <fullName evidence="1">4-nitrophenyl phosphatase/NagD protein</fullName>
    </submittedName>
</protein>
<sequence length="264" mass="29241">MPKQLQQIRRVFLDMDGTIYHGDTLFPTTAPFLDFLEKRGIGYTFLSNNSSFSTEEYIGKLSRMGIAAAAENFYISTDYTIDYLKRHHPGFRKLYLLAMPRIRAEFEAAGFTVDETHPDAVVVAFDRGLVYARICRAAWLLKQGVPGFATHPDLFCPTDRPTWLPDCGALTRMLEAATGVKLKVLGKPDPGMLEEAAARSGVPVERTLMVGDRLATDIAAGRRAGALTCHVTPEPEAASDVPPELAPQMRVRNLGELKELWLNA</sequence>
<reference evidence="1 2" key="1">
    <citation type="submission" date="2018-04" db="EMBL/GenBank/DDBJ databases">
        <title>Genomic Encyclopedia of Type Strains, Phase IV (KMG-IV): sequencing the most valuable type-strain genomes for metagenomic binning, comparative biology and taxonomic classification.</title>
        <authorList>
            <person name="Goeker M."/>
        </authorList>
    </citation>
    <scope>NUCLEOTIDE SEQUENCE [LARGE SCALE GENOMIC DNA]</scope>
    <source>
        <strain evidence="1 2">DSM 14823</strain>
    </source>
</reference>
<dbReference type="Proteomes" id="UP000245959">
    <property type="component" value="Unassembled WGS sequence"/>
</dbReference>
<dbReference type="AlphaFoldDB" id="A0A2U1BB37"/>
<dbReference type="GO" id="GO:0005737">
    <property type="term" value="C:cytoplasm"/>
    <property type="evidence" value="ECO:0007669"/>
    <property type="project" value="TreeGrafter"/>
</dbReference>
<dbReference type="GO" id="GO:0016791">
    <property type="term" value="F:phosphatase activity"/>
    <property type="evidence" value="ECO:0007669"/>
    <property type="project" value="TreeGrafter"/>
</dbReference>
<dbReference type="NCBIfam" id="TIGR01549">
    <property type="entry name" value="HAD-SF-IA-v1"/>
    <property type="match status" value="1"/>
</dbReference>
<evidence type="ECO:0000313" key="1">
    <source>
        <dbReference type="EMBL" id="PVY45872.1"/>
    </source>
</evidence>
<name>A0A2U1BB37_9BACT</name>
<dbReference type="InterPro" id="IPR006439">
    <property type="entry name" value="HAD-SF_hydro_IA"/>
</dbReference>
<dbReference type="RefSeq" id="WP_116882268.1">
    <property type="nucleotide sequence ID" value="NZ_CABMMC010000109.1"/>
</dbReference>
<dbReference type="SUPFAM" id="SSF56784">
    <property type="entry name" value="HAD-like"/>
    <property type="match status" value="1"/>
</dbReference>
<accession>A0A2U1BB37</accession>
<dbReference type="EMBL" id="QEKH01000001">
    <property type="protein sequence ID" value="PVY45872.1"/>
    <property type="molecule type" value="Genomic_DNA"/>
</dbReference>